<feature type="domain" description="PAS" evidence="1">
    <location>
        <begin position="115"/>
        <end position="189"/>
    </location>
</feature>
<dbReference type="SUPFAM" id="SSF55785">
    <property type="entry name" value="PYP-like sensor domain (PAS domain)"/>
    <property type="match status" value="2"/>
</dbReference>
<dbReference type="SMART" id="SM00267">
    <property type="entry name" value="GGDEF"/>
    <property type="match status" value="1"/>
</dbReference>
<dbReference type="CDD" id="cd00130">
    <property type="entry name" value="PAS"/>
    <property type="match status" value="2"/>
</dbReference>
<proteinExistence type="predicted"/>
<dbReference type="CDD" id="cd01949">
    <property type="entry name" value="GGDEF"/>
    <property type="match status" value="1"/>
</dbReference>
<dbReference type="AlphaFoldDB" id="A0A6I6F1J7"/>
<dbReference type="PANTHER" id="PTHR44757:SF2">
    <property type="entry name" value="BIOFILM ARCHITECTURE MAINTENANCE PROTEIN MBAA"/>
    <property type="match status" value="1"/>
</dbReference>
<name>A0A6I6F1J7_9CLOT</name>
<accession>A0A6I6F1J7</accession>
<dbReference type="PROSITE" id="PS50887">
    <property type="entry name" value="GGDEF"/>
    <property type="match status" value="1"/>
</dbReference>
<dbReference type="SMART" id="SM00086">
    <property type="entry name" value="PAC"/>
    <property type="match status" value="1"/>
</dbReference>
<organism evidence="4 5">
    <name type="scientific">Clostridium bovifaecis</name>
    <dbReference type="NCBI Taxonomy" id="2184719"/>
    <lineage>
        <taxon>Bacteria</taxon>
        <taxon>Bacillati</taxon>
        <taxon>Bacillota</taxon>
        <taxon>Clostridia</taxon>
        <taxon>Eubacteriales</taxon>
        <taxon>Clostridiaceae</taxon>
        <taxon>Clostridium</taxon>
    </lineage>
</organism>
<dbReference type="Pfam" id="PF13426">
    <property type="entry name" value="PAS_9"/>
    <property type="match status" value="1"/>
</dbReference>
<dbReference type="PROSITE" id="PS50112">
    <property type="entry name" value="PAS"/>
    <property type="match status" value="1"/>
</dbReference>
<dbReference type="NCBIfam" id="TIGR00229">
    <property type="entry name" value="sensory_box"/>
    <property type="match status" value="2"/>
</dbReference>
<dbReference type="InterPro" id="IPR013655">
    <property type="entry name" value="PAS_fold_3"/>
</dbReference>
<dbReference type="Pfam" id="PF00990">
    <property type="entry name" value="GGDEF"/>
    <property type="match status" value="1"/>
</dbReference>
<dbReference type="InterPro" id="IPR035965">
    <property type="entry name" value="PAS-like_dom_sf"/>
</dbReference>
<dbReference type="InterPro" id="IPR043128">
    <property type="entry name" value="Rev_trsase/Diguanyl_cyclase"/>
</dbReference>
<dbReference type="PANTHER" id="PTHR44757">
    <property type="entry name" value="DIGUANYLATE CYCLASE DGCP"/>
    <property type="match status" value="1"/>
</dbReference>
<gene>
    <name evidence="4" type="ORF">GOM49_16040</name>
</gene>
<evidence type="ECO:0000259" key="1">
    <source>
        <dbReference type="PROSITE" id="PS50112"/>
    </source>
</evidence>
<dbReference type="SUPFAM" id="SSF55073">
    <property type="entry name" value="Nucleotide cyclase"/>
    <property type="match status" value="1"/>
</dbReference>
<sequence>MHLREKVQQNLSRELFIEIELDGIIQDITSNCVNIVGYTKKEMIGYNVNEVFRSNEFGSILDKYQDFEITEVTIKDKNNKNVYMSVKRDFIKEDNREFIYLSMLDITKHKEELNRAKRIVRIFERSNDIICSYNLEGEYRMDYISPSIYKNLGMTIEENKDNPMMPLEVVHPDDYDLHLKKFKGEVDYDQYFETRFKHKDGRYFWFEEYITPVYDEEGKLVAIESIVRNIQKRKELEEKLTYLSYHDTLTGVYNRTYFEKYKNELNKEKNRSVGVIICDLDNLKPINDNLGHEAGDKLLKETARLIQENVGADILVARIGGDEFVILMEDIECKEVKARVNAIIKSIDNYNSCDPEIPIRLSMGYDYNENSIGCMEMIFRNADRNMYRDKHSKKVG</sequence>
<dbReference type="NCBIfam" id="TIGR00254">
    <property type="entry name" value="GGDEF"/>
    <property type="match status" value="1"/>
</dbReference>
<dbReference type="EMBL" id="CP046522">
    <property type="protein sequence ID" value="QGU96401.1"/>
    <property type="molecule type" value="Genomic_DNA"/>
</dbReference>
<dbReference type="Pfam" id="PF08447">
    <property type="entry name" value="PAS_3"/>
    <property type="match status" value="1"/>
</dbReference>
<evidence type="ECO:0000259" key="2">
    <source>
        <dbReference type="PROSITE" id="PS50113"/>
    </source>
</evidence>
<keyword evidence="5" id="KW-1185">Reference proteome</keyword>
<dbReference type="InterPro" id="IPR001610">
    <property type="entry name" value="PAC"/>
</dbReference>
<dbReference type="InterPro" id="IPR029787">
    <property type="entry name" value="Nucleotide_cyclase"/>
</dbReference>
<dbReference type="SMART" id="SM00091">
    <property type="entry name" value="PAS"/>
    <property type="match status" value="2"/>
</dbReference>
<dbReference type="InterPro" id="IPR052155">
    <property type="entry name" value="Biofilm_reg_signaling"/>
</dbReference>
<dbReference type="PROSITE" id="PS50113">
    <property type="entry name" value="PAC"/>
    <property type="match status" value="1"/>
</dbReference>
<dbReference type="InterPro" id="IPR000160">
    <property type="entry name" value="GGDEF_dom"/>
</dbReference>
<dbReference type="Gene3D" id="3.30.70.270">
    <property type="match status" value="1"/>
</dbReference>
<reference evidence="4 5" key="1">
    <citation type="submission" date="2019-12" db="EMBL/GenBank/DDBJ databases">
        <title>Genome sequenceing of Clostridium bovifaecis.</title>
        <authorList>
            <person name="Yao Y."/>
        </authorList>
    </citation>
    <scope>NUCLEOTIDE SEQUENCE [LARGE SCALE GENOMIC DNA]</scope>
    <source>
        <strain evidence="4 5">BXX</strain>
    </source>
</reference>
<evidence type="ECO:0000313" key="4">
    <source>
        <dbReference type="EMBL" id="QGU96401.1"/>
    </source>
</evidence>
<dbReference type="Proteomes" id="UP000422764">
    <property type="component" value="Chromosome"/>
</dbReference>
<feature type="domain" description="PAC" evidence="2">
    <location>
        <begin position="190"/>
        <end position="242"/>
    </location>
</feature>
<feature type="domain" description="GGDEF" evidence="3">
    <location>
        <begin position="271"/>
        <end position="396"/>
    </location>
</feature>
<evidence type="ECO:0000259" key="3">
    <source>
        <dbReference type="PROSITE" id="PS50887"/>
    </source>
</evidence>
<dbReference type="Gene3D" id="3.30.450.20">
    <property type="entry name" value="PAS domain"/>
    <property type="match status" value="2"/>
</dbReference>
<evidence type="ECO:0000313" key="5">
    <source>
        <dbReference type="Proteomes" id="UP000422764"/>
    </source>
</evidence>
<protein>
    <submittedName>
        <fullName evidence="4">Diguanylate cyclase</fullName>
    </submittedName>
</protein>
<dbReference type="InterPro" id="IPR000700">
    <property type="entry name" value="PAS-assoc_C"/>
</dbReference>
<dbReference type="InterPro" id="IPR000014">
    <property type="entry name" value="PAS"/>
</dbReference>